<dbReference type="Proteomes" id="UP000467006">
    <property type="component" value="Chromosome"/>
</dbReference>
<sequence>MARAVGKDGYDRFYLTRDGVGFWVRPYRSASAIAGRRVAAGGLAYMSATTRYA</sequence>
<proteinExistence type="predicted"/>
<reference evidence="1 2" key="1">
    <citation type="journal article" date="2019" name="Emerg. Microbes Infect.">
        <title>Comprehensive subspecies identification of 175 nontuberculous mycobacteria species based on 7547 genomic profiles.</title>
        <authorList>
            <person name="Matsumoto Y."/>
            <person name="Kinjo T."/>
            <person name="Motooka D."/>
            <person name="Nabeya D."/>
            <person name="Jung N."/>
            <person name="Uechi K."/>
            <person name="Horii T."/>
            <person name="Iida T."/>
            <person name="Fujita J."/>
            <person name="Nakamura S."/>
        </authorList>
    </citation>
    <scope>NUCLEOTIDE SEQUENCE [LARGE SCALE GENOMIC DNA]</scope>
    <source>
        <strain evidence="1 2">JCM 6396</strain>
    </source>
</reference>
<evidence type="ECO:0000313" key="2">
    <source>
        <dbReference type="Proteomes" id="UP000467006"/>
    </source>
</evidence>
<keyword evidence="2" id="KW-1185">Reference proteome</keyword>
<name>A0A7I7JXG1_9MYCO</name>
<organism evidence="1 2">
    <name type="scientific">Mycolicibacterium duvalii</name>
    <dbReference type="NCBI Taxonomy" id="39688"/>
    <lineage>
        <taxon>Bacteria</taxon>
        <taxon>Bacillati</taxon>
        <taxon>Actinomycetota</taxon>
        <taxon>Actinomycetes</taxon>
        <taxon>Mycobacteriales</taxon>
        <taxon>Mycobacteriaceae</taxon>
        <taxon>Mycolicibacterium</taxon>
    </lineage>
</organism>
<gene>
    <name evidence="1" type="ORF">MDUV_14050</name>
</gene>
<evidence type="ECO:0000313" key="1">
    <source>
        <dbReference type="EMBL" id="BBX16545.1"/>
    </source>
</evidence>
<dbReference type="EMBL" id="AP022563">
    <property type="protein sequence ID" value="BBX16545.1"/>
    <property type="molecule type" value="Genomic_DNA"/>
</dbReference>
<protein>
    <submittedName>
        <fullName evidence="1">Uncharacterized protein</fullName>
    </submittedName>
</protein>
<accession>A0A7I7JXG1</accession>
<dbReference type="KEGG" id="mdu:MDUV_14050"/>
<dbReference type="AlphaFoldDB" id="A0A7I7JXG1"/>